<reference evidence="11" key="1">
    <citation type="submission" date="2023-06" db="EMBL/GenBank/DDBJ databases">
        <authorList>
            <person name="Kurt Z."/>
        </authorList>
    </citation>
    <scope>NUCLEOTIDE SEQUENCE</scope>
</reference>
<dbReference type="InterPro" id="IPR022755">
    <property type="entry name" value="Znf_C2H2_jaz"/>
</dbReference>
<comment type="caution">
    <text evidence="11">The sequence shown here is derived from an EMBL/GenBank/DDBJ whole genome shotgun (WGS) entry which is preliminary data.</text>
</comment>
<sequence>MSAITCVTCRLQFGTFEDQKVHFQTEYHRENSKRNLQQLPPMTQREYLEYLQILKERKAIEDAKKRKVYRCILCDKQFSSENAFRQHCESAKHQAVLAAPKDEFQMNQYNQLTKGNTARVAQQDDDNLIVITEVEYEQKEKLPAFLSEDEHATFKELLPKLEQLTEELQDKLITEEIFMKRKQMPVEQCLFCHLEFDTTEKQLEHMYQAHSFILPFKEYVANIPDLLQEMQKQVSVARSCLLCMRGFKSTEQCQKHMRNTGHTVFLPEEFAQQFIEFYDFSSSYPAEMLKLIQEENDPTLLKEIKQKRFYMTLDDFKYYVEGEQVGYLEWKEWKKAHVPEWLKILKLQNDMLRNLKLSLRGDFYEEQVKVGKPVDPTCTETKIKLKSEVQEIINKINDLGANCTSSEIIRINDSNMQKYLKVETYLSGKQIIEQLENKRAVYTTQNESINHDKPFFKRSTLHIYN</sequence>
<dbReference type="InterPro" id="IPR040025">
    <property type="entry name" value="Znf622/Rei1/Reh1"/>
</dbReference>
<organism evidence="11">
    <name type="scientific">Hexamita inflata</name>
    <dbReference type="NCBI Taxonomy" id="28002"/>
    <lineage>
        <taxon>Eukaryota</taxon>
        <taxon>Metamonada</taxon>
        <taxon>Diplomonadida</taxon>
        <taxon>Hexamitidae</taxon>
        <taxon>Hexamitinae</taxon>
        <taxon>Hexamita</taxon>
    </lineage>
</organism>
<keyword evidence="2" id="KW-0963">Cytoplasm</keyword>
<protein>
    <submittedName>
        <fullName evidence="11">Zinc finger domain-containing protein</fullName>
    </submittedName>
    <submittedName>
        <fullName evidence="12">Zinc_finger domain-containing protein</fullName>
    </submittedName>
</protein>
<gene>
    <name evidence="11" type="ORF">HINF_LOCUS53007</name>
    <name evidence="12" type="ORF">HINF_LOCUS73414</name>
</gene>
<evidence type="ECO:0000259" key="10">
    <source>
        <dbReference type="PROSITE" id="PS50157"/>
    </source>
</evidence>
<dbReference type="InterPro" id="IPR036236">
    <property type="entry name" value="Znf_C2H2_sf"/>
</dbReference>
<dbReference type="SMART" id="SM00355">
    <property type="entry name" value="ZnF_C2H2"/>
    <property type="match status" value="4"/>
</dbReference>
<feature type="domain" description="C2H2-type" evidence="10">
    <location>
        <begin position="69"/>
        <end position="93"/>
    </location>
</feature>
<dbReference type="Pfam" id="PF12756">
    <property type="entry name" value="zf-C2H2_2"/>
    <property type="match status" value="1"/>
</dbReference>
<dbReference type="EMBL" id="CAXDID020000600">
    <property type="protein sequence ID" value="CAL6105753.1"/>
    <property type="molecule type" value="Genomic_DNA"/>
</dbReference>
<evidence type="ECO:0000313" key="12">
    <source>
        <dbReference type="EMBL" id="CAL6105753.1"/>
    </source>
</evidence>
<name>A0AA86QY27_9EUKA</name>
<dbReference type="InterPro" id="IPR013087">
    <property type="entry name" value="Znf_C2H2_type"/>
</dbReference>
<keyword evidence="4" id="KW-0479">Metal-binding</keyword>
<dbReference type="Proteomes" id="UP001642409">
    <property type="component" value="Unassembled WGS sequence"/>
</dbReference>
<dbReference type="AlphaFoldDB" id="A0AA86QY27"/>
<dbReference type="Pfam" id="PF12171">
    <property type="entry name" value="zf-C2H2_jaz"/>
    <property type="match status" value="1"/>
</dbReference>
<keyword evidence="3" id="KW-0690">Ribosome biogenesis</keyword>
<dbReference type="EMBL" id="CATOUU010000988">
    <property type="protein sequence ID" value="CAI9965362.1"/>
    <property type="molecule type" value="Genomic_DNA"/>
</dbReference>
<evidence type="ECO:0000256" key="9">
    <source>
        <dbReference type="PROSITE-ProRule" id="PRU00042"/>
    </source>
</evidence>
<dbReference type="PANTHER" id="PTHR13182">
    <property type="entry name" value="ZINC FINGER PROTEIN 622"/>
    <property type="match status" value="1"/>
</dbReference>
<evidence type="ECO:0000256" key="4">
    <source>
        <dbReference type="ARBA" id="ARBA00022723"/>
    </source>
</evidence>
<evidence type="ECO:0000256" key="7">
    <source>
        <dbReference type="ARBA" id="ARBA00022833"/>
    </source>
</evidence>
<evidence type="ECO:0000256" key="1">
    <source>
        <dbReference type="ARBA" id="ARBA00004496"/>
    </source>
</evidence>
<dbReference type="SUPFAM" id="SSF57667">
    <property type="entry name" value="beta-beta-alpha zinc fingers"/>
    <property type="match status" value="1"/>
</dbReference>
<keyword evidence="5" id="KW-0677">Repeat</keyword>
<dbReference type="GO" id="GO:0008270">
    <property type="term" value="F:zinc ion binding"/>
    <property type="evidence" value="ECO:0007669"/>
    <property type="project" value="UniProtKB-KW"/>
</dbReference>
<proteinExistence type="inferred from homology"/>
<evidence type="ECO:0000256" key="6">
    <source>
        <dbReference type="ARBA" id="ARBA00022771"/>
    </source>
</evidence>
<dbReference type="InterPro" id="IPR003604">
    <property type="entry name" value="Matrin/U1-like-C_Znf_C2H2"/>
</dbReference>
<evidence type="ECO:0000256" key="5">
    <source>
        <dbReference type="ARBA" id="ARBA00022737"/>
    </source>
</evidence>
<accession>A0AA86QY27</accession>
<dbReference type="GO" id="GO:0005737">
    <property type="term" value="C:cytoplasm"/>
    <property type="evidence" value="ECO:0007669"/>
    <property type="project" value="UniProtKB-SubCell"/>
</dbReference>
<keyword evidence="6 9" id="KW-0863">Zinc-finger</keyword>
<dbReference type="PANTHER" id="PTHR13182:SF8">
    <property type="entry name" value="CYTOPLASMIC 60S SUBUNIT BIOGENESIS FACTOR ZNF622"/>
    <property type="match status" value="1"/>
</dbReference>
<dbReference type="GO" id="GO:0030687">
    <property type="term" value="C:preribosome, large subunit precursor"/>
    <property type="evidence" value="ECO:0007669"/>
    <property type="project" value="TreeGrafter"/>
</dbReference>
<keyword evidence="13" id="KW-1185">Reference proteome</keyword>
<keyword evidence="7" id="KW-0862">Zinc</keyword>
<dbReference type="GO" id="GO:0003676">
    <property type="term" value="F:nucleic acid binding"/>
    <property type="evidence" value="ECO:0007669"/>
    <property type="project" value="InterPro"/>
</dbReference>
<dbReference type="SMART" id="SM00451">
    <property type="entry name" value="ZnF_U1"/>
    <property type="match status" value="2"/>
</dbReference>
<evidence type="ECO:0000256" key="8">
    <source>
        <dbReference type="ARBA" id="ARBA00034126"/>
    </source>
</evidence>
<dbReference type="InterPro" id="IPR041661">
    <property type="entry name" value="ZN622/Rei1/Reh1_Znf-C2H2"/>
</dbReference>
<comment type="subcellular location">
    <subcellularLocation>
        <location evidence="1">Cytoplasm</location>
    </subcellularLocation>
</comment>
<dbReference type="Gene3D" id="3.30.160.60">
    <property type="entry name" value="Classic Zinc Finger"/>
    <property type="match status" value="1"/>
</dbReference>
<dbReference type="PROSITE" id="PS00028">
    <property type="entry name" value="ZINC_FINGER_C2H2_1"/>
    <property type="match status" value="2"/>
</dbReference>
<reference evidence="12 13" key="2">
    <citation type="submission" date="2024-07" db="EMBL/GenBank/DDBJ databases">
        <authorList>
            <person name="Akdeniz Z."/>
        </authorList>
    </citation>
    <scope>NUCLEOTIDE SEQUENCE [LARGE SCALE GENOMIC DNA]</scope>
</reference>
<dbReference type="PROSITE" id="PS50157">
    <property type="entry name" value="ZINC_FINGER_C2H2_2"/>
    <property type="match status" value="1"/>
</dbReference>
<evidence type="ECO:0000256" key="3">
    <source>
        <dbReference type="ARBA" id="ARBA00022517"/>
    </source>
</evidence>
<evidence type="ECO:0000313" key="13">
    <source>
        <dbReference type="Proteomes" id="UP001642409"/>
    </source>
</evidence>
<comment type="similarity">
    <text evidence="8">Belongs to the REI1 family.</text>
</comment>
<evidence type="ECO:0000256" key="2">
    <source>
        <dbReference type="ARBA" id="ARBA00022490"/>
    </source>
</evidence>
<evidence type="ECO:0000313" key="11">
    <source>
        <dbReference type="EMBL" id="CAI9965362.1"/>
    </source>
</evidence>
<dbReference type="GO" id="GO:0042273">
    <property type="term" value="P:ribosomal large subunit biogenesis"/>
    <property type="evidence" value="ECO:0007669"/>
    <property type="project" value="TreeGrafter"/>
</dbReference>